<proteinExistence type="predicted"/>
<dbReference type="CDD" id="cd02440">
    <property type="entry name" value="AdoMet_MTases"/>
    <property type="match status" value="1"/>
</dbReference>
<dbReference type="Proteomes" id="UP001530400">
    <property type="component" value="Unassembled WGS sequence"/>
</dbReference>
<accession>A0ABD3PX97</accession>
<evidence type="ECO:0000313" key="2">
    <source>
        <dbReference type="Proteomes" id="UP001530400"/>
    </source>
</evidence>
<keyword evidence="2" id="KW-1185">Reference proteome</keyword>
<dbReference type="PANTHER" id="PTHR14614">
    <property type="entry name" value="HEPATOCELLULAR CARCINOMA-ASSOCIATED ANTIGEN"/>
    <property type="match status" value="1"/>
</dbReference>
<dbReference type="InterPro" id="IPR029063">
    <property type="entry name" value="SAM-dependent_MTases_sf"/>
</dbReference>
<dbReference type="Pfam" id="PF10294">
    <property type="entry name" value="Methyltransf_16"/>
    <property type="match status" value="1"/>
</dbReference>
<dbReference type="InterPro" id="IPR019410">
    <property type="entry name" value="Methyltransf_16"/>
</dbReference>
<protein>
    <recommendedName>
        <fullName evidence="3">Calmodulin-lysine N-methyltransferase</fullName>
    </recommendedName>
</protein>
<dbReference type="SUPFAM" id="SSF53335">
    <property type="entry name" value="S-adenosyl-L-methionine-dependent methyltransferases"/>
    <property type="match status" value="1"/>
</dbReference>
<dbReference type="PANTHER" id="PTHR14614:SF130">
    <property type="entry name" value="PROTEIN-LYSINE N-METHYLTRANSFERASE EEF2KMT"/>
    <property type="match status" value="1"/>
</dbReference>
<reference evidence="1 2" key="1">
    <citation type="submission" date="2024-10" db="EMBL/GenBank/DDBJ databases">
        <title>Updated reference genomes for cyclostephanoid diatoms.</title>
        <authorList>
            <person name="Roberts W.R."/>
            <person name="Alverson A.J."/>
        </authorList>
    </citation>
    <scope>NUCLEOTIDE SEQUENCE [LARGE SCALE GENOMIC DNA]</scope>
    <source>
        <strain evidence="1 2">AJA010-31</strain>
    </source>
</reference>
<dbReference type="EMBL" id="JALLPJ020000426">
    <property type="protein sequence ID" value="KAL3792528.1"/>
    <property type="molecule type" value="Genomic_DNA"/>
</dbReference>
<gene>
    <name evidence="1" type="ORF">ACHAWO_008399</name>
</gene>
<organism evidence="1 2">
    <name type="scientific">Cyclotella atomus</name>
    <dbReference type="NCBI Taxonomy" id="382360"/>
    <lineage>
        <taxon>Eukaryota</taxon>
        <taxon>Sar</taxon>
        <taxon>Stramenopiles</taxon>
        <taxon>Ochrophyta</taxon>
        <taxon>Bacillariophyta</taxon>
        <taxon>Coscinodiscophyceae</taxon>
        <taxon>Thalassiosirophycidae</taxon>
        <taxon>Stephanodiscales</taxon>
        <taxon>Stephanodiscaceae</taxon>
        <taxon>Cyclotella</taxon>
    </lineage>
</organism>
<evidence type="ECO:0000313" key="1">
    <source>
        <dbReference type="EMBL" id="KAL3792528.1"/>
    </source>
</evidence>
<name>A0ABD3PX97_9STRA</name>
<comment type="caution">
    <text evidence="1">The sequence shown here is derived from an EMBL/GenBank/DDBJ whole genome shotgun (WGS) entry which is preliminary data.</text>
</comment>
<dbReference type="AlphaFoldDB" id="A0ABD3PX97"/>
<evidence type="ECO:0008006" key="3">
    <source>
        <dbReference type="Google" id="ProtNLM"/>
    </source>
</evidence>
<sequence>MAYITIQIPPDATPGVDTLTFQYQGQELEISIPYDAQVGDVLQIQVGANDDGDVAACDGVDGGSDNIDGIAKGEIGKKSSPLDEMDGVHDKDETTVTGSKDDTSVALGSGTNPSFTLQLVESRPGMTQNEGDGTNAMVWPSGIVLAQALTCDAAMEYMNHMFNRKSAAESSDTSFLHCMELGSGLGVCGLALARALKLQNIEARILLTDLGETAIELLKENIQRNQQAFTSDDRTVNVEATSLIWGETLPNTEKFDVILGSDLLYNTSESYEPLLQTITQHLHQDGTMVLAVRWRKPDLEKQFFEKASVLGLKFVLWKDVMETPQLRTRCPCQLSWKEYGDSECEAFKTFFCETKVSISNNAKSLAEINESDMEYMSDTEYTKFEECQIQLYVGKFVNIDKTAAKKRSIGDISS</sequence>
<dbReference type="Gene3D" id="3.40.50.150">
    <property type="entry name" value="Vaccinia Virus protein VP39"/>
    <property type="match status" value="1"/>
</dbReference>